<evidence type="ECO:0000256" key="2">
    <source>
        <dbReference type="ARBA" id="ARBA00022801"/>
    </source>
</evidence>
<dbReference type="AlphaFoldDB" id="A0A975IWJ0"/>
<evidence type="ECO:0000313" key="5">
    <source>
        <dbReference type="EMBL" id="QUD89639.1"/>
    </source>
</evidence>
<keyword evidence="6" id="KW-1185">Reference proteome</keyword>
<dbReference type="InterPro" id="IPR013783">
    <property type="entry name" value="Ig-like_fold"/>
</dbReference>
<dbReference type="FunFam" id="3.20.20.300:FF:000016">
    <property type="entry name" value="Exported beta-glucosidase"/>
    <property type="match status" value="1"/>
</dbReference>
<dbReference type="InterPro" id="IPR036881">
    <property type="entry name" value="Glyco_hydro_3_C_sf"/>
</dbReference>
<keyword evidence="3" id="KW-0732">Signal</keyword>
<gene>
    <name evidence="5" type="ORF">KCG34_07125</name>
</gene>
<dbReference type="PRINTS" id="PR00133">
    <property type="entry name" value="GLHYDRLASE3"/>
</dbReference>
<evidence type="ECO:0000256" key="3">
    <source>
        <dbReference type="SAM" id="SignalP"/>
    </source>
</evidence>
<proteinExistence type="inferred from homology"/>
<dbReference type="EMBL" id="CP073078">
    <property type="protein sequence ID" value="QUD89639.1"/>
    <property type="molecule type" value="Genomic_DNA"/>
</dbReference>
<dbReference type="PANTHER" id="PTHR42715:SF10">
    <property type="entry name" value="BETA-GLUCOSIDASE"/>
    <property type="match status" value="1"/>
</dbReference>
<dbReference type="InterPro" id="IPR017853">
    <property type="entry name" value="GH"/>
</dbReference>
<dbReference type="SUPFAM" id="SSF51445">
    <property type="entry name" value="(Trans)glycosidases"/>
    <property type="match status" value="1"/>
</dbReference>
<dbReference type="KEGG" id="caul:KCG34_07125"/>
<feature type="domain" description="Fibronectin type III-like" evidence="4">
    <location>
        <begin position="648"/>
        <end position="715"/>
    </location>
</feature>
<dbReference type="Pfam" id="PF14310">
    <property type="entry name" value="Fn3-like"/>
    <property type="match status" value="1"/>
</dbReference>
<sequence length="733" mass="76374">MTLRSLLLAGAVLLAATPALAQTATPAHPWMNTKLSPDERAKLLDQQLTPDERYGLLHGPMAMPFFFGGKLPAGAVGSAGYIPGVPRLGVPALQESDASLGVANPGNVRVGDVATPLPSGLAMASTFDPEAAYAAGAMIGHEAWSKGLNVLLGGGVDLIRDPRNGRNFEYYSEDPLLSGVMAGEAIRGTEGQHVVSTTKHFALNDQETGRNIVSANIGEAAARESDLLAFEIAIERGHPGSVMCSYNRVNGVYACENDQLLNKTLKGDWAYPGFVMSDWGAVHGVGAASGGLDQESGEQLDKQVFFGEPLKAAVASGEIPAARVSDMSRRILRSMFAAGLFDQPATKAPIDYAADAAVAKRAAEEGIVLLANRDNLLPLAKTAKSIVVIGGHADAGVLSGAGSSQVVPAGGPTRIVPVGGEGFMSFVGNAVYDPSSPLKAIRTKAAGAQVSFEDGRYPKAAAEAAKKADLAVVFATQWMTEGVDAADLSLPSGQDELIAAVTKANPHTIVVLETGGPVAMPWLDQAGAVVEAWYSGAKGGEAIADVLFGEADASGRLPVTFPASEAQLPRPEIPGWGLPETEAFDMSFPEGSNVGYRWFAAKGEKPLFPFGYGLSYTSFAYDGLKVEGGKALKVSFDVKNTGARAGSDSPQVYLTDVAGKARLRLIGFQRVALQPGESRHVTLTADPRLLADFDEAGHRWKLGGGTYHVAVGASSADLKLTGEAKLAAQSIKP</sequence>
<dbReference type="RefSeq" id="WP_211939691.1">
    <property type="nucleotide sequence ID" value="NZ_CP073078.1"/>
</dbReference>
<evidence type="ECO:0000256" key="1">
    <source>
        <dbReference type="ARBA" id="ARBA00005336"/>
    </source>
</evidence>
<evidence type="ECO:0000259" key="4">
    <source>
        <dbReference type="SMART" id="SM01217"/>
    </source>
</evidence>
<organism evidence="5 6">
    <name type="scientific">Phenylobacterium montanum</name>
    <dbReference type="NCBI Taxonomy" id="2823693"/>
    <lineage>
        <taxon>Bacteria</taxon>
        <taxon>Pseudomonadati</taxon>
        <taxon>Pseudomonadota</taxon>
        <taxon>Alphaproteobacteria</taxon>
        <taxon>Caulobacterales</taxon>
        <taxon>Caulobacteraceae</taxon>
        <taxon>Phenylobacterium</taxon>
    </lineage>
</organism>
<feature type="chain" id="PRO_5037239592" evidence="3">
    <location>
        <begin position="22"/>
        <end position="733"/>
    </location>
</feature>
<dbReference type="GO" id="GO:0004553">
    <property type="term" value="F:hydrolase activity, hydrolyzing O-glycosyl compounds"/>
    <property type="evidence" value="ECO:0007669"/>
    <property type="project" value="InterPro"/>
</dbReference>
<dbReference type="Gene3D" id="3.20.20.300">
    <property type="entry name" value="Glycoside hydrolase, family 3, N-terminal domain"/>
    <property type="match status" value="2"/>
</dbReference>
<dbReference type="Gene3D" id="3.40.50.1700">
    <property type="entry name" value="Glycoside hydrolase family 3 C-terminal domain"/>
    <property type="match status" value="2"/>
</dbReference>
<dbReference type="InterPro" id="IPR002772">
    <property type="entry name" value="Glyco_hydro_3_C"/>
</dbReference>
<comment type="similarity">
    <text evidence="1">Belongs to the glycosyl hydrolase 3 family.</text>
</comment>
<protein>
    <submittedName>
        <fullName evidence="5">Glycoside hydrolase family 3 C-terminal domain-containing protein</fullName>
    </submittedName>
</protein>
<dbReference type="InterPro" id="IPR001764">
    <property type="entry name" value="Glyco_hydro_3_N"/>
</dbReference>
<dbReference type="Proteomes" id="UP000676409">
    <property type="component" value="Chromosome"/>
</dbReference>
<reference evidence="5" key="1">
    <citation type="submission" date="2021-04" db="EMBL/GenBank/DDBJ databases">
        <title>The complete genome sequence of Caulobacter sp. S6.</title>
        <authorList>
            <person name="Tang Y."/>
            <person name="Ouyang W."/>
            <person name="Liu Q."/>
            <person name="Huang B."/>
            <person name="Guo Z."/>
            <person name="Lei P."/>
        </authorList>
    </citation>
    <scope>NUCLEOTIDE SEQUENCE</scope>
    <source>
        <strain evidence="5">S6</strain>
    </source>
</reference>
<dbReference type="InterPro" id="IPR050288">
    <property type="entry name" value="Cellulose_deg_GH3"/>
</dbReference>
<accession>A0A975IWJ0</accession>
<dbReference type="Gene3D" id="2.60.40.10">
    <property type="entry name" value="Immunoglobulins"/>
    <property type="match status" value="1"/>
</dbReference>
<dbReference type="GO" id="GO:0005975">
    <property type="term" value="P:carbohydrate metabolic process"/>
    <property type="evidence" value="ECO:0007669"/>
    <property type="project" value="InterPro"/>
</dbReference>
<feature type="signal peptide" evidence="3">
    <location>
        <begin position="1"/>
        <end position="21"/>
    </location>
</feature>
<name>A0A975IWJ0_9CAUL</name>
<dbReference type="SMART" id="SM01217">
    <property type="entry name" value="Fn3_like"/>
    <property type="match status" value="1"/>
</dbReference>
<dbReference type="PANTHER" id="PTHR42715">
    <property type="entry name" value="BETA-GLUCOSIDASE"/>
    <property type="match status" value="1"/>
</dbReference>
<dbReference type="InterPro" id="IPR036962">
    <property type="entry name" value="Glyco_hydro_3_N_sf"/>
</dbReference>
<dbReference type="SUPFAM" id="SSF52279">
    <property type="entry name" value="Beta-D-glucan exohydrolase, C-terminal domain"/>
    <property type="match status" value="1"/>
</dbReference>
<keyword evidence="2 5" id="KW-0378">Hydrolase</keyword>
<dbReference type="Pfam" id="PF00933">
    <property type="entry name" value="Glyco_hydro_3"/>
    <property type="match status" value="1"/>
</dbReference>
<evidence type="ECO:0000313" key="6">
    <source>
        <dbReference type="Proteomes" id="UP000676409"/>
    </source>
</evidence>
<dbReference type="Pfam" id="PF01915">
    <property type="entry name" value="Glyco_hydro_3_C"/>
    <property type="match status" value="1"/>
</dbReference>
<dbReference type="InterPro" id="IPR026891">
    <property type="entry name" value="Fn3-like"/>
</dbReference>